<reference evidence="2 3" key="1">
    <citation type="submission" date="2023-07" db="EMBL/GenBank/DDBJ databases">
        <title>Closed genoem sequence of Methanomicrococcus sp. Hf6.</title>
        <authorList>
            <person name="Poehlein A."/>
            <person name="Protasov E."/>
            <person name="Platt K."/>
            <person name="Reeh H."/>
            <person name="Daniel R."/>
            <person name="Brune A."/>
        </authorList>
    </citation>
    <scope>NUCLEOTIDE SEQUENCE [LARGE SCALE GENOMIC DNA]</scope>
    <source>
        <strain evidence="2 3">Hf6</strain>
    </source>
</reference>
<keyword evidence="3" id="KW-1185">Reference proteome</keyword>
<keyword evidence="1" id="KW-0812">Transmembrane</keyword>
<keyword evidence="1" id="KW-1133">Transmembrane helix</keyword>
<proteinExistence type="predicted"/>
<evidence type="ECO:0000313" key="3">
    <source>
        <dbReference type="Proteomes" id="UP001302978"/>
    </source>
</evidence>
<gene>
    <name evidence="2" type="ORF">MmiHf6_00150</name>
</gene>
<evidence type="ECO:0000313" key="2">
    <source>
        <dbReference type="EMBL" id="WNY22730.1"/>
    </source>
</evidence>
<dbReference type="KEGG" id="mehf:MmiHf6_00150"/>
<dbReference type="EMBL" id="CP131059">
    <property type="protein sequence ID" value="WNY22730.1"/>
    <property type="molecule type" value="Genomic_DNA"/>
</dbReference>
<dbReference type="AlphaFoldDB" id="A0AA96ZRW3"/>
<protein>
    <submittedName>
        <fullName evidence="2">Uncharacterized protein</fullName>
    </submittedName>
</protein>
<name>A0AA96ZRW3_9EURY</name>
<evidence type="ECO:0000256" key="1">
    <source>
        <dbReference type="SAM" id="Phobius"/>
    </source>
</evidence>
<feature type="transmembrane region" description="Helical" evidence="1">
    <location>
        <begin position="20"/>
        <end position="37"/>
    </location>
</feature>
<dbReference type="Proteomes" id="UP001302978">
    <property type="component" value="Chromosome"/>
</dbReference>
<accession>A0AA96ZRW3</accession>
<organism evidence="2 3">
    <name type="scientific">Methanimicrococcus hongohii</name>
    <dbReference type="NCBI Taxonomy" id="3028295"/>
    <lineage>
        <taxon>Archaea</taxon>
        <taxon>Methanobacteriati</taxon>
        <taxon>Methanobacteriota</taxon>
        <taxon>Stenosarchaea group</taxon>
        <taxon>Methanomicrobia</taxon>
        <taxon>Methanosarcinales</taxon>
        <taxon>Methanosarcinaceae</taxon>
        <taxon>Methanimicrococcus</taxon>
    </lineage>
</organism>
<feature type="transmembrane region" description="Helical" evidence="1">
    <location>
        <begin position="43"/>
        <end position="65"/>
    </location>
</feature>
<keyword evidence="1" id="KW-0472">Membrane</keyword>
<sequence>MGEGEFVIFFFAKNISRIRLNSVFLFYFLVFIFLFSFSCFHFLVFIFLFSFSCFHFLVFIFLFLFSRFCFLHKHFVTQFYTFQSISKLIIKKRLLSRYTMFPSCRRCWYFSTYKNKHYRRVRYVNVFPCFLLLWFCR</sequence>